<feature type="domain" description="Initiator binding" evidence="1">
    <location>
        <begin position="20"/>
        <end position="144"/>
    </location>
</feature>
<dbReference type="RefSeq" id="XP_001322106.1">
    <property type="nucleotide sequence ID" value="XM_001322071.1"/>
</dbReference>
<evidence type="ECO:0000259" key="1">
    <source>
        <dbReference type="Pfam" id="PF10416"/>
    </source>
</evidence>
<dbReference type="AlphaFoldDB" id="A2EBS1"/>
<dbReference type="EMBL" id="DS113348">
    <property type="protein sequence ID" value="EAY09883.1"/>
    <property type="molecule type" value="Genomic_DNA"/>
</dbReference>
<protein>
    <recommendedName>
        <fullName evidence="1">Initiator binding domain-containing protein</fullName>
    </recommendedName>
</protein>
<reference evidence="2" key="1">
    <citation type="submission" date="2006-10" db="EMBL/GenBank/DDBJ databases">
        <authorList>
            <person name="Amadeo P."/>
            <person name="Zhao Q."/>
            <person name="Wortman J."/>
            <person name="Fraser-Liggett C."/>
            <person name="Carlton J."/>
        </authorList>
    </citation>
    <scope>NUCLEOTIDE SEQUENCE</scope>
    <source>
        <strain evidence="2">G3</strain>
    </source>
</reference>
<dbReference type="OrthoDB" id="10438796at2759"/>
<evidence type="ECO:0000313" key="3">
    <source>
        <dbReference type="Proteomes" id="UP000001542"/>
    </source>
</evidence>
<accession>A2EBS1</accession>
<dbReference type="InParanoid" id="A2EBS1"/>
<dbReference type="Pfam" id="PF10416">
    <property type="entry name" value="IBD"/>
    <property type="match status" value="1"/>
</dbReference>
<organism evidence="2 3">
    <name type="scientific">Trichomonas vaginalis (strain ATCC PRA-98 / G3)</name>
    <dbReference type="NCBI Taxonomy" id="412133"/>
    <lineage>
        <taxon>Eukaryota</taxon>
        <taxon>Metamonada</taxon>
        <taxon>Parabasalia</taxon>
        <taxon>Trichomonadida</taxon>
        <taxon>Trichomonadidae</taxon>
        <taxon>Trichomonas</taxon>
    </lineage>
</organism>
<sequence>MYENDLTQIKPVYYDMLTKQDQSAYDKLRAIVSSNENKYIKNQRCQTIQAAFNMIREYCVRDDEDDWKRYLTCGICWIDNDIAINIRHLRLLLNKCKSSINGALVKMGYGAEMNKGDGCNALISKIPFLKGNFMEQRQWTIRRKVLMSPRPTQMFTPLYSPYMKTPQPMMLQLPLLGFQPYIEKAKLFGQPMCCNNNYAQTQLSNEDQKETFQKDLPIPQNSALAQNQQQNTKDYNDHMFEEFEMDAACCMPIEWVDDINEDEVLGWS</sequence>
<proteinExistence type="predicted"/>
<gene>
    <name evidence="2" type="ORF">TVAG_373900</name>
</gene>
<dbReference type="InterPro" id="IPR018845">
    <property type="entry name" value="Initiator-bd"/>
</dbReference>
<dbReference type="Proteomes" id="UP000001542">
    <property type="component" value="Unassembled WGS sequence"/>
</dbReference>
<reference evidence="2" key="2">
    <citation type="journal article" date="2007" name="Science">
        <title>Draft genome sequence of the sexually transmitted pathogen Trichomonas vaginalis.</title>
        <authorList>
            <person name="Carlton J.M."/>
            <person name="Hirt R.P."/>
            <person name="Silva J.C."/>
            <person name="Delcher A.L."/>
            <person name="Schatz M."/>
            <person name="Zhao Q."/>
            <person name="Wortman J.R."/>
            <person name="Bidwell S.L."/>
            <person name="Alsmark U.C.M."/>
            <person name="Besteiro S."/>
            <person name="Sicheritz-Ponten T."/>
            <person name="Noel C.J."/>
            <person name="Dacks J.B."/>
            <person name="Foster P.G."/>
            <person name="Simillion C."/>
            <person name="Van de Peer Y."/>
            <person name="Miranda-Saavedra D."/>
            <person name="Barton G.J."/>
            <person name="Westrop G.D."/>
            <person name="Mueller S."/>
            <person name="Dessi D."/>
            <person name="Fiori P.L."/>
            <person name="Ren Q."/>
            <person name="Paulsen I."/>
            <person name="Zhang H."/>
            <person name="Bastida-Corcuera F.D."/>
            <person name="Simoes-Barbosa A."/>
            <person name="Brown M.T."/>
            <person name="Hayes R.D."/>
            <person name="Mukherjee M."/>
            <person name="Okumura C.Y."/>
            <person name="Schneider R."/>
            <person name="Smith A.J."/>
            <person name="Vanacova S."/>
            <person name="Villalvazo M."/>
            <person name="Haas B.J."/>
            <person name="Pertea M."/>
            <person name="Feldblyum T.V."/>
            <person name="Utterback T.R."/>
            <person name="Shu C.L."/>
            <person name="Osoegawa K."/>
            <person name="de Jong P.J."/>
            <person name="Hrdy I."/>
            <person name="Horvathova L."/>
            <person name="Zubacova Z."/>
            <person name="Dolezal P."/>
            <person name="Malik S.B."/>
            <person name="Logsdon J.M. Jr."/>
            <person name="Henze K."/>
            <person name="Gupta A."/>
            <person name="Wang C.C."/>
            <person name="Dunne R.L."/>
            <person name="Upcroft J.A."/>
            <person name="Upcroft P."/>
            <person name="White O."/>
            <person name="Salzberg S.L."/>
            <person name="Tang P."/>
            <person name="Chiu C.-H."/>
            <person name="Lee Y.-S."/>
            <person name="Embley T.M."/>
            <person name="Coombs G.H."/>
            <person name="Mottram J.C."/>
            <person name="Tachezy J."/>
            <person name="Fraser-Liggett C.M."/>
            <person name="Johnson P.J."/>
        </authorList>
    </citation>
    <scope>NUCLEOTIDE SEQUENCE [LARGE SCALE GENOMIC DNA]</scope>
    <source>
        <strain evidence="2">G3</strain>
    </source>
</reference>
<dbReference type="VEuPathDB" id="TrichDB:TVAGG3_0464720"/>
<keyword evidence="3" id="KW-1185">Reference proteome</keyword>
<evidence type="ECO:0000313" key="2">
    <source>
        <dbReference type="EMBL" id="EAY09883.1"/>
    </source>
</evidence>
<dbReference type="KEGG" id="tva:4767814"/>
<dbReference type="VEuPathDB" id="TrichDB:TVAG_373900"/>
<name>A2EBS1_TRIV3</name>